<evidence type="ECO:0000256" key="1">
    <source>
        <dbReference type="ARBA" id="ARBA00004651"/>
    </source>
</evidence>
<gene>
    <name evidence="9" type="ORF">QQ020_13765</name>
</gene>
<keyword evidence="4 6" id="KW-1133">Transmembrane helix</keyword>
<proteinExistence type="predicted"/>
<protein>
    <submittedName>
        <fullName evidence="9">ABC transporter permease</fullName>
    </submittedName>
</protein>
<dbReference type="RefSeq" id="WP_346758469.1">
    <property type="nucleotide sequence ID" value="NZ_JAUJEB010000002.1"/>
</dbReference>
<evidence type="ECO:0000256" key="6">
    <source>
        <dbReference type="SAM" id="Phobius"/>
    </source>
</evidence>
<evidence type="ECO:0000256" key="2">
    <source>
        <dbReference type="ARBA" id="ARBA00022475"/>
    </source>
</evidence>
<feature type="domain" description="MacB-like periplasmic core" evidence="8">
    <location>
        <begin position="96"/>
        <end position="300"/>
    </location>
</feature>
<feature type="domain" description="ABC3 transporter permease C-terminal" evidence="7">
    <location>
        <begin position="753"/>
        <end position="866"/>
    </location>
</feature>
<evidence type="ECO:0000256" key="5">
    <source>
        <dbReference type="ARBA" id="ARBA00023136"/>
    </source>
</evidence>
<dbReference type="PANTHER" id="PTHR30572">
    <property type="entry name" value="MEMBRANE COMPONENT OF TRANSPORTER-RELATED"/>
    <property type="match status" value="1"/>
</dbReference>
<evidence type="ECO:0000259" key="8">
    <source>
        <dbReference type="Pfam" id="PF12704"/>
    </source>
</evidence>
<dbReference type="InterPro" id="IPR003838">
    <property type="entry name" value="ABC3_permease_C"/>
</dbReference>
<evidence type="ECO:0000256" key="4">
    <source>
        <dbReference type="ARBA" id="ARBA00022989"/>
    </source>
</evidence>
<feature type="transmembrane region" description="Helical" evidence="6">
    <location>
        <begin position="750"/>
        <end position="770"/>
    </location>
</feature>
<feature type="domain" description="ABC3 transporter permease C-terminal" evidence="7">
    <location>
        <begin position="375"/>
        <end position="488"/>
    </location>
</feature>
<dbReference type="EMBL" id="JAUJEB010000002">
    <property type="protein sequence ID" value="MDN5213129.1"/>
    <property type="molecule type" value="Genomic_DNA"/>
</dbReference>
<dbReference type="Pfam" id="PF12704">
    <property type="entry name" value="MacB_PCD"/>
    <property type="match status" value="1"/>
</dbReference>
<reference evidence="9" key="1">
    <citation type="submission" date="2023-06" db="EMBL/GenBank/DDBJ databases">
        <title>Genomic of Agaribacillus aureum.</title>
        <authorList>
            <person name="Wang G."/>
        </authorList>
    </citation>
    <scope>NUCLEOTIDE SEQUENCE</scope>
    <source>
        <strain evidence="9">BMA12</strain>
    </source>
</reference>
<comment type="caution">
    <text evidence="9">The sequence shown here is derived from an EMBL/GenBank/DDBJ whole genome shotgun (WGS) entry which is preliminary data.</text>
</comment>
<evidence type="ECO:0000313" key="9">
    <source>
        <dbReference type="EMBL" id="MDN5213129.1"/>
    </source>
</evidence>
<evidence type="ECO:0000313" key="10">
    <source>
        <dbReference type="Proteomes" id="UP001172083"/>
    </source>
</evidence>
<feature type="transmembrane region" description="Helical" evidence="6">
    <location>
        <begin position="95"/>
        <end position="116"/>
    </location>
</feature>
<dbReference type="InterPro" id="IPR050250">
    <property type="entry name" value="Macrolide_Exporter_MacB"/>
</dbReference>
<feature type="transmembrane region" description="Helical" evidence="6">
    <location>
        <begin position="369"/>
        <end position="391"/>
    </location>
</feature>
<name>A0ABT8L5V9_9BACT</name>
<evidence type="ECO:0000256" key="3">
    <source>
        <dbReference type="ARBA" id="ARBA00022692"/>
    </source>
</evidence>
<feature type="transmembrane region" description="Helical" evidence="6">
    <location>
        <begin position="834"/>
        <end position="854"/>
    </location>
</feature>
<dbReference type="Pfam" id="PF02687">
    <property type="entry name" value="FtsX"/>
    <property type="match status" value="2"/>
</dbReference>
<comment type="subcellular location">
    <subcellularLocation>
        <location evidence="1">Cell membrane</location>
        <topology evidence="1">Multi-pass membrane protein</topology>
    </subcellularLocation>
</comment>
<dbReference type="PANTHER" id="PTHR30572:SF18">
    <property type="entry name" value="ABC-TYPE MACROLIDE FAMILY EXPORT SYSTEM PERMEASE COMPONENT 2"/>
    <property type="match status" value="1"/>
</dbReference>
<dbReference type="InterPro" id="IPR025857">
    <property type="entry name" value="MacB_PCD"/>
</dbReference>
<keyword evidence="2" id="KW-1003">Cell membrane</keyword>
<keyword evidence="3 6" id="KW-0812">Transmembrane</keyword>
<feature type="transmembrane region" description="Helical" evidence="6">
    <location>
        <begin position="420"/>
        <end position="443"/>
    </location>
</feature>
<accession>A0ABT8L5V9</accession>
<keyword evidence="10" id="KW-1185">Reference proteome</keyword>
<organism evidence="9 10">
    <name type="scientific">Agaribacillus aureus</name>
    <dbReference type="NCBI Taxonomy" id="3051825"/>
    <lineage>
        <taxon>Bacteria</taxon>
        <taxon>Pseudomonadati</taxon>
        <taxon>Bacteroidota</taxon>
        <taxon>Cytophagia</taxon>
        <taxon>Cytophagales</taxon>
        <taxon>Splendidivirgaceae</taxon>
        <taxon>Agaribacillus</taxon>
    </lineage>
</organism>
<evidence type="ECO:0000259" key="7">
    <source>
        <dbReference type="Pfam" id="PF02687"/>
    </source>
</evidence>
<keyword evidence="5 6" id="KW-0472">Membrane</keyword>
<dbReference type="NCBIfam" id="NF038404">
    <property type="entry name" value="perm_prefix_2"/>
    <property type="match status" value="1"/>
</dbReference>
<feature type="transmembrane region" description="Helical" evidence="6">
    <location>
        <begin position="511"/>
        <end position="531"/>
    </location>
</feature>
<feature type="transmembrane region" description="Helical" evidence="6">
    <location>
        <begin position="791"/>
        <end position="814"/>
    </location>
</feature>
<feature type="transmembrane region" description="Helical" evidence="6">
    <location>
        <begin position="463"/>
        <end position="485"/>
    </location>
</feature>
<sequence>MKKKIAIPPHFATRLLTWFIRDDLAEGVLGDLEEKFLQVAEERSLFLARISYWYEVVNYMRPFAIRKSKHLNPTIMVRHNLLLTIRNFKKHRSQFIINLAGLSSGIACVLFIFLWVTHEFQVEGFHEKEDRLYQLLGNHSQANGIATHYGVPADFLEAIQSEVPEVAHTIAWAPTGEVSVSVDGNYHKTEGLFASKDFFDGFSYRLLKGDPATMLSTKSGIVITQSLSDRLFKGADPIGKAMEWHFSGISQSLVVTGIVEVPKNTDNKFDYLMSWDYYFDDLMQYRGWSEHNALITVVLDAEFSKNIEAVKMVTSKINEVFKVRSSVFQDDFAKEGDENKLEFMLQKYADLYLYDNYENGKVAGGRIQYVHLFILIGIFILFIASINFINLSTAKAIGRTREIGVKKSFGASRGSLVGQYLMESVLLSLLSLAVAIMMVWSLLPYFNTMIQKDLTIGLNMETILMALSIILLVGIVAGSYPAFYLSRLKVLTVLKGKLGGKAGGAWGRKTLVVFQFTLSIILIASVMVVFYQMDYVMHKNLGYDRDNLIYFKREGKLMENHQAFIEEVKKLPGISGATLTQFRAGFYNWTEGVDWPGKTAENSVQFQQFFSGIGQIEMMGLEILEGRGFSSDFNEEQSVIFNETAIAAMGLKDPVGKTIRHYSGEKKIIGVVKDFNPLSLRDKIRPMVYLINPDRANYVLAKLNKGMELATIRKLEALHDTFNPGYIFEPKFVDQDYQQLYESEKQISRLSSLFAALAIFISCLGLYGLISFTTERRIKEIGIRKVLGSSAFGIVYLLSVDFSKMVLVAAVIALPISYLATSSWLENFAYHVDLPWWIFLVAGLGAFLIAWLTVGSQAYKSARINPAKCLKED</sequence>
<dbReference type="InterPro" id="IPR047699">
    <property type="entry name" value="Permease_put_prefix"/>
</dbReference>
<dbReference type="Proteomes" id="UP001172083">
    <property type="component" value="Unassembled WGS sequence"/>
</dbReference>